<dbReference type="Proteomes" id="UP001379533">
    <property type="component" value="Chromosome"/>
</dbReference>
<protein>
    <submittedName>
        <fullName evidence="1">Uncharacterized protein</fullName>
    </submittedName>
</protein>
<reference evidence="1 2" key="1">
    <citation type="submission" date="2021-12" db="EMBL/GenBank/DDBJ databases">
        <title>Discovery of the Pendulisporaceae a myxobacterial family with distinct sporulation behavior and unique specialized metabolism.</title>
        <authorList>
            <person name="Garcia R."/>
            <person name="Popoff A."/>
            <person name="Bader C.D."/>
            <person name="Loehr J."/>
            <person name="Walesch S."/>
            <person name="Walt C."/>
            <person name="Boldt J."/>
            <person name="Bunk B."/>
            <person name="Haeckl F.J.F.P.J."/>
            <person name="Gunesch A.P."/>
            <person name="Birkelbach J."/>
            <person name="Nuebel U."/>
            <person name="Pietschmann T."/>
            <person name="Bach T."/>
            <person name="Mueller R."/>
        </authorList>
    </citation>
    <scope>NUCLEOTIDE SEQUENCE [LARGE SCALE GENOMIC DNA]</scope>
    <source>
        <strain evidence="1 2">MSr12523</strain>
    </source>
</reference>
<gene>
    <name evidence="1" type="ORF">LZC95_08130</name>
</gene>
<name>A0ABZ2KHL0_9BACT</name>
<dbReference type="SUPFAM" id="SSF56801">
    <property type="entry name" value="Acetyl-CoA synthetase-like"/>
    <property type="match status" value="1"/>
</dbReference>
<accession>A0ABZ2KHL0</accession>
<sequence>MDDIIWTKDDLRRSYDDIVRRGLSEEQYEAFRTSGHFGPDVVTQVTSGSSGGVPLLIPRSREDLADAYRRVLRAYQTAHHGAPARVALFGGVSHAQAAVRFTVEGTTFRSFGLDDLGGLIDFDPEFISCYPSIARELVGGSLPLHKVKAFKLGGERVFDADVDSIVERWPGCLVIEQYGSTEMPAMAMGTYLEHGRVGLVLQVDRYDFLLDPNVVDWQPLIVRDKLKGRLFPIEKAYDTGDEVQVWGNMLLNVRRRDDPANDYADSVEVLLRAGCENVQFDLRNRTVRYSGRQELPSTVLVNGTSFAARREPLRRLAGSNKLPLVL</sequence>
<evidence type="ECO:0000313" key="2">
    <source>
        <dbReference type="Proteomes" id="UP001379533"/>
    </source>
</evidence>
<dbReference type="Gene3D" id="3.40.50.12780">
    <property type="entry name" value="N-terminal domain of ligase-like"/>
    <property type="match status" value="1"/>
</dbReference>
<dbReference type="RefSeq" id="WP_394847419.1">
    <property type="nucleotide sequence ID" value="NZ_CP089982.1"/>
</dbReference>
<dbReference type="InterPro" id="IPR042099">
    <property type="entry name" value="ANL_N_sf"/>
</dbReference>
<dbReference type="EMBL" id="CP089982">
    <property type="protein sequence ID" value="WXA96803.1"/>
    <property type="molecule type" value="Genomic_DNA"/>
</dbReference>
<evidence type="ECO:0000313" key="1">
    <source>
        <dbReference type="EMBL" id="WXA96803.1"/>
    </source>
</evidence>
<keyword evidence="2" id="KW-1185">Reference proteome</keyword>
<proteinExistence type="predicted"/>
<organism evidence="1 2">
    <name type="scientific">Pendulispora brunnea</name>
    <dbReference type="NCBI Taxonomy" id="2905690"/>
    <lineage>
        <taxon>Bacteria</taxon>
        <taxon>Pseudomonadati</taxon>
        <taxon>Myxococcota</taxon>
        <taxon>Myxococcia</taxon>
        <taxon>Myxococcales</taxon>
        <taxon>Sorangiineae</taxon>
        <taxon>Pendulisporaceae</taxon>
        <taxon>Pendulispora</taxon>
    </lineage>
</organism>